<dbReference type="Pfam" id="PF09339">
    <property type="entry name" value="HTH_IclR"/>
    <property type="match status" value="1"/>
</dbReference>
<protein>
    <recommendedName>
        <fullName evidence="1">HTH iclR-type domain-containing protein</fullName>
    </recommendedName>
</protein>
<evidence type="ECO:0000259" key="1">
    <source>
        <dbReference type="Pfam" id="PF09339"/>
    </source>
</evidence>
<dbReference type="EMBL" id="LGUB01000374">
    <property type="protein sequence ID" value="KRH93352.1"/>
    <property type="molecule type" value="Genomic_DNA"/>
</dbReference>
<dbReference type="VEuPathDB" id="MicrosporidiaDB:M153_10230001753"/>
<proteinExistence type="predicted"/>
<gene>
    <name evidence="2" type="ORF">M153_10230001753</name>
</gene>
<dbReference type="GO" id="GO:0006355">
    <property type="term" value="P:regulation of DNA-templated transcription"/>
    <property type="evidence" value="ECO:0007669"/>
    <property type="project" value="InterPro"/>
</dbReference>
<dbReference type="InterPro" id="IPR005471">
    <property type="entry name" value="Tscrpt_reg_IclR_N"/>
</dbReference>
<dbReference type="GO" id="GO:0003677">
    <property type="term" value="F:DNA binding"/>
    <property type="evidence" value="ECO:0007669"/>
    <property type="project" value="InterPro"/>
</dbReference>
<organism evidence="2 3">
    <name type="scientific">Pseudoloma neurophilia</name>
    <dbReference type="NCBI Taxonomy" id="146866"/>
    <lineage>
        <taxon>Eukaryota</taxon>
        <taxon>Fungi</taxon>
        <taxon>Fungi incertae sedis</taxon>
        <taxon>Microsporidia</taxon>
        <taxon>Pseudoloma</taxon>
    </lineage>
</organism>
<reference evidence="2 3" key="1">
    <citation type="submission" date="2015-07" db="EMBL/GenBank/DDBJ databases">
        <title>The genome of Pseudoloma neurophilia, a relevant intracellular parasite of the zebrafish.</title>
        <authorList>
            <person name="Ndikumana S."/>
            <person name="Pelin A."/>
            <person name="Sanders J."/>
            <person name="Corradi N."/>
        </authorList>
    </citation>
    <scope>NUCLEOTIDE SEQUENCE [LARGE SCALE GENOMIC DNA]</scope>
    <source>
        <strain evidence="2 3">MK1</strain>
    </source>
</reference>
<keyword evidence="3" id="KW-1185">Reference proteome</keyword>
<dbReference type="AlphaFoldDB" id="A0A0R0LVW6"/>
<sequence length="70" mass="8106">MAEHISDFTKGIIFAPLRVGYTLREIETATEVPKSTVSRILKELRDRETPLRKEGSGRLKKLIQNNYRSF</sequence>
<dbReference type="Gene3D" id="1.10.10.10">
    <property type="entry name" value="Winged helix-like DNA-binding domain superfamily/Winged helix DNA-binding domain"/>
    <property type="match status" value="1"/>
</dbReference>
<evidence type="ECO:0000313" key="3">
    <source>
        <dbReference type="Proteomes" id="UP000051530"/>
    </source>
</evidence>
<feature type="domain" description="HTH iclR-type" evidence="1">
    <location>
        <begin position="14"/>
        <end position="46"/>
    </location>
</feature>
<evidence type="ECO:0000313" key="2">
    <source>
        <dbReference type="EMBL" id="KRH93352.1"/>
    </source>
</evidence>
<comment type="caution">
    <text evidence="2">The sequence shown here is derived from an EMBL/GenBank/DDBJ whole genome shotgun (WGS) entry which is preliminary data.</text>
</comment>
<dbReference type="Proteomes" id="UP000051530">
    <property type="component" value="Unassembled WGS sequence"/>
</dbReference>
<dbReference type="InterPro" id="IPR036388">
    <property type="entry name" value="WH-like_DNA-bd_sf"/>
</dbReference>
<name>A0A0R0LVW6_9MICR</name>
<accession>A0A0R0LVW6</accession>